<name>A0A381UXF9_9ZZZZ</name>
<dbReference type="EMBL" id="UINC01007142">
    <property type="protein sequence ID" value="SVA31653.1"/>
    <property type="molecule type" value="Genomic_DNA"/>
</dbReference>
<protein>
    <submittedName>
        <fullName evidence="1">Uncharacterized protein</fullName>
    </submittedName>
</protein>
<accession>A0A381UXF9</accession>
<dbReference type="AlphaFoldDB" id="A0A381UXF9"/>
<dbReference type="InterPro" id="IPR021829">
    <property type="entry name" value="DUF3419"/>
</dbReference>
<reference evidence="1" key="1">
    <citation type="submission" date="2018-05" db="EMBL/GenBank/DDBJ databases">
        <authorList>
            <person name="Lanie J.A."/>
            <person name="Ng W.-L."/>
            <person name="Kazmierczak K.M."/>
            <person name="Andrzejewski T.M."/>
            <person name="Davidsen T.M."/>
            <person name="Wayne K.J."/>
            <person name="Tettelin H."/>
            <person name="Glass J.I."/>
            <person name="Rusch D."/>
            <person name="Podicherti R."/>
            <person name="Tsui H.-C.T."/>
            <person name="Winkler M.E."/>
        </authorList>
    </citation>
    <scope>NUCLEOTIDE SEQUENCE</scope>
</reference>
<organism evidence="1">
    <name type="scientific">marine metagenome</name>
    <dbReference type="NCBI Taxonomy" id="408172"/>
    <lineage>
        <taxon>unclassified sequences</taxon>
        <taxon>metagenomes</taxon>
        <taxon>ecological metagenomes</taxon>
    </lineage>
</organism>
<proteinExistence type="predicted"/>
<gene>
    <name evidence="1" type="ORF">METZ01_LOCUS84507</name>
</gene>
<evidence type="ECO:0000313" key="1">
    <source>
        <dbReference type="EMBL" id="SVA31653.1"/>
    </source>
</evidence>
<sequence length="318" mass="37237">MSLFSTLLFAVTREDHLVEAHIIEQFRPGRMLTICSGGCVPLSLKALYSYLSITAFDLNPYQFSHVKKKIMAVNVSDFDALNIGKQNDTSLNQAGEFEQMFQRLRESFIQKVSGNDNLEIFFNNTTSNKKRRFLTQAWQKHVNIRKPFADVFNDTSIEAVFSDQATKQGIPGTYIKYFQKKIMDEFQKTDSYLNPFLQHVFQGYYSSEAAFPYMTPGFNQELEFIEGTLYDVPDISSYNFVSLSNLFDWSEIEFVEKCADYLSQLKAGSPVLLRQLNNHKDWIDIFKTHFKEDKSFDSYWQTHDRSMFYDHFRLYIKK</sequence>
<dbReference type="Pfam" id="PF11899">
    <property type="entry name" value="DUF3419"/>
    <property type="match status" value="1"/>
</dbReference>